<reference evidence="2" key="2">
    <citation type="submission" date="2022-01" db="EMBL/GenBank/DDBJ databases">
        <authorList>
            <person name="Yamashiro T."/>
            <person name="Shiraishi A."/>
            <person name="Satake H."/>
            <person name="Nakayama K."/>
        </authorList>
    </citation>
    <scope>NUCLEOTIDE SEQUENCE</scope>
</reference>
<keyword evidence="3" id="KW-1185">Reference proteome</keyword>
<feature type="compositionally biased region" description="Polar residues" evidence="1">
    <location>
        <begin position="178"/>
        <end position="190"/>
    </location>
</feature>
<dbReference type="Proteomes" id="UP001151760">
    <property type="component" value="Unassembled WGS sequence"/>
</dbReference>
<evidence type="ECO:0000313" key="3">
    <source>
        <dbReference type="Proteomes" id="UP001151760"/>
    </source>
</evidence>
<gene>
    <name evidence="2" type="ORF">Tco_0936794</name>
</gene>
<accession>A0ABQ5DIL4</accession>
<dbReference type="EMBL" id="BQNB010015181">
    <property type="protein sequence ID" value="GJT36929.1"/>
    <property type="molecule type" value="Genomic_DNA"/>
</dbReference>
<protein>
    <submittedName>
        <fullName evidence="2">Uncharacterized protein</fullName>
    </submittedName>
</protein>
<evidence type="ECO:0000313" key="2">
    <source>
        <dbReference type="EMBL" id="GJT36929.1"/>
    </source>
</evidence>
<name>A0ABQ5DIL4_9ASTR</name>
<comment type="caution">
    <text evidence="2">The sequence shown here is derived from an EMBL/GenBank/DDBJ whole genome shotgun (WGS) entry which is preliminary data.</text>
</comment>
<feature type="region of interest" description="Disordered" evidence="1">
    <location>
        <begin position="19"/>
        <end position="41"/>
    </location>
</feature>
<proteinExistence type="predicted"/>
<organism evidence="2 3">
    <name type="scientific">Tanacetum coccineum</name>
    <dbReference type="NCBI Taxonomy" id="301880"/>
    <lineage>
        <taxon>Eukaryota</taxon>
        <taxon>Viridiplantae</taxon>
        <taxon>Streptophyta</taxon>
        <taxon>Embryophyta</taxon>
        <taxon>Tracheophyta</taxon>
        <taxon>Spermatophyta</taxon>
        <taxon>Magnoliopsida</taxon>
        <taxon>eudicotyledons</taxon>
        <taxon>Gunneridae</taxon>
        <taxon>Pentapetalae</taxon>
        <taxon>asterids</taxon>
        <taxon>campanulids</taxon>
        <taxon>Asterales</taxon>
        <taxon>Asteraceae</taxon>
        <taxon>Asteroideae</taxon>
        <taxon>Anthemideae</taxon>
        <taxon>Anthemidinae</taxon>
        <taxon>Tanacetum</taxon>
    </lineage>
</organism>
<reference evidence="2" key="1">
    <citation type="journal article" date="2022" name="Int. J. Mol. Sci.">
        <title>Draft Genome of Tanacetum Coccineum: Genomic Comparison of Closely Related Tanacetum-Family Plants.</title>
        <authorList>
            <person name="Yamashiro T."/>
            <person name="Shiraishi A."/>
            <person name="Nakayama K."/>
            <person name="Satake H."/>
        </authorList>
    </citation>
    <scope>NUCLEOTIDE SEQUENCE</scope>
</reference>
<feature type="compositionally biased region" description="Basic and acidic residues" evidence="1">
    <location>
        <begin position="220"/>
        <end position="230"/>
    </location>
</feature>
<feature type="region of interest" description="Disordered" evidence="1">
    <location>
        <begin position="138"/>
        <end position="230"/>
    </location>
</feature>
<sequence length="230" mass="25134">MAHKRPKGWDAISRLLFRGGRNDIEHTPAPNPTKVKTGTRPRAVHEVPLRTATASRVIDMENTTVALGSSRTPSALEKSPLYFANENPSPLITKKDGMEGQVQDGLSREILPVENPTTTEVVLDTDLEKEVAAMRSLVNKRHRKRGNDEERKYTAQGVKEGSCCLSPCTESSRKTATEIPTGNVATTEVQGQIFAESSELGKSASFPSMDGSPGGSWDVSWKKTEENTKK</sequence>
<evidence type="ECO:0000256" key="1">
    <source>
        <dbReference type="SAM" id="MobiDB-lite"/>
    </source>
</evidence>